<organism evidence="1">
    <name type="scientific">Arundo donax</name>
    <name type="common">Giant reed</name>
    <name type="synonym">Donax arundinaceus</name>
    <dbReference type="NCBI Taxonomy" id="35708"/>
    <lineage>
        <taxon>Eukaryota</taxon>
        <taxon>Viridiplantae</taxon>
        <taxon>Streptophyta</taxon>
        <taxon>Embryophyta</taxon>
        <taxon>Tracheophyta</taxon>
        <taxon>Spermatophyta</taxon>
        <taxon>Magnoliopsida</taxon>
        <taxon>Liliopsida</taxon>
        <taxon>Poales</taxon>
        <taxon>Poaceae</taxon>
        <taxon>PACMAD clade</taxon>
        <taxon>Arundinoideae</taxon>
        <taxon>Arundineae</taxon>
        <taxon>Arundo</taxon>
    </lineage>
</organism>
<accession>A0A0A9BIE1</accession>
<dbReference type="AlphaFoldDB" id="A0A0A9BIE1"/>
<protein>
    <submittedName>
        <fullName evidence="1">Uncharacterized protein</fullName>
    </submittedName>
</protein>
<proteinExistence type="predicted"/>
<dbReference type="EMBL" id="GBRH01236900">
    <property type="protein sequence ID" value="JAD60995.1"/>
    <property type="molecule type" value="Transcribed_RNA"/>
</dbReference>
<name>A0A0A9BIE1_ARUDO</name>
<sequence>MAVVAVATKTRPRCLPTGGPEVEDAGGRA</sequence>
<reference evidence="1" key="2">
    <citation type="journal article" date="2015" name="Data Brief">
        <title>Shoot transcriptome of the giant reed, Arundo donax.</title>
        <authorList>
            <person name="Barrero R.A."/>
            <person name="Guerrero F.D."/>
            <person name="Moolhuijzen P."/>
            <person name="Goolsby J.A."/>
            <person name="Tidwell J."/>
            <person name="Bellgard S.E."/>
            <person name="Bellgard M.I."/>
        </authorList>
    </citation>
    <scope>NUCLEOTIDE SEQUENCE</scope>
    <source>
        <tissue evidence="1">Shoot tissue taken approximately 20 cm above the soil surface</tissue>
    </source>
</reference>
<evidence type="ECO:0000313" key="1">
    <source>
        <dbReference type="EMBL" id="JAD60995.1"/>
    </source>
</evidence>
<reference evidence="1" key="1">
    <citation type="submission" date="2014-09" db="EMBL/GenBank/DDBJ databases">
        <authorList>
            <person name="Magalhaes I.L.F."/>
            <person name="Oliveira U."/>
            <person name="Santos F.R."/>
            <person name="Vidigal T.H.D.A."/>
            <person name="Brescovit A.D."/>
            <person name="Santos A.J."/>
        </authorList>
    </citation>
    <scope>NUCLEOTIDE SEQUENCE</scope>
    <source>
        <tissue evidence="1">Shoot tissue taken approximately 20 cm above the soil surface</tissue>
    </source>
</reference>